<evidence type="ECO:0000313" key="11">
    <source>
        <dbReference type="EMBL" id="GAA3618884.1"/>
    </source>
</evidence>
<dbReference type="Pfam" id="PF07730">
    <property type="entry name" value="HisKA_3"/>
    <property type="match status" value="1"/>
</dbReference>
<evidence type="ECO:0000256" key="2">
    <source>
        <dbReference type="ARBA" id="ARBA00012438"/>
    </source>
</evidence>
<keyword evidence="5" id="KW-0547">Nucleotide-binding</keyword>
<feature type="transmembrane region" description="Helical" evidence="9">
    <location>
        <begin position="150"/>
        <end position="170"/>
    </location>
</feature>
<evidence type="ECO:0000256" key="3">
    <source>
        <dbReference type="ARBA" id="ARBA00022553"/>
    </source>
</evidence>
<dbReference type="InterPro" id="IPR036890">
    <property type="entry name" value="HATPase_C_sf"/>
</dbReference>
<dbReference type="EC" id="2.7.13.3" evidence="2"/>
<keyword evidence="9" id="KW-1133">Transmembrane helix</keyword>
<keyword evidence="9" id="KW-0812">Transmembrane</keyword>
<accession>A0ABP6ZV90</accession>
<feature type="transmembrane region" description="Helical" evidence="9">
    <location>
        <begin position="26"/>
        <end position="46"/>
    </location>
</feature>
<proteinExistence type="predicted"/>
<dbReference type="SUPFAM" id="SSF55874">
    <property type="entry name" value="ATPase domain of HSP90 chaperone/DNA topoisomerase II/histidine kinase"/>
    <property type="match status" value="1"/>
</dbReference>
<keyword evidence="3" id="KW-0597">Phosphoprotein</keyword>
<dbReference type="PANTHER" id="PTHR24421:SF10">
    <property type="entry name" value="NITRATE_NITRITE SENSOR PROTEIN NARQ"/>
    <property type="match status" value="1"/>
</dbReference>
<comment type="catalytic activity">
    <reaction evidence="1">
        <text>ATP + protein L-histidine = ADP + protein N-phospho-L-histidine.</text>
        <dbReference type="EC" id="2.7.13.3"/>
    </reaction>
</comment>
<keyword evidence="9" id="KW-0472">Membrane</keyword>
<keyword evidence="6" id="KW-0418">Kinase</keyword>
<evidence type="ECO:0000256" key="6">
    <source>
        <dbReference type="ARBA" id="ARBA00022777"/>
    </source>
</evidence>
<evidence type="ECO:0000313" key="12">
    <source>
        <dbReference type="Proteomes" id="UP001501490"/>
    </source>
</evidence>
<evidence type="ECO:0000256" key="1">
    <source>
        <dbReference type="ARBA" id="ARBA00000085"/>
    </source>
</evidence>
<keyword evidence="8" id="KW-0902">Two-component regulatory system</keyword>
<gene>
    <name evidence="11" type="ORF">GCM10022236_21430</name>
</gene>
<organism evidence="11 12">
    <name type="scientific">Microlunatus ginsengisoli</name>
    <dbReference type="NCBI Taxonomy" id="363863"/>
    <lineage>
        <taxon>Bacteria</taxon>
        <taxon>Bacillati</taxon>
        <taxon>Actinomycetota</taxon>
        <taxon>Actinomycetes</taxon>
        <taxon>Propionibacteriales</taxon>
        <taxon>Propionibacteriaceae</taxon>
        <taxon>Microlunatus</taxon>
    </lineage>
</organism>
<comment type="caution">
    <text evidence="11">The sequence shown here is derived from an EMBL/GenBank/DDBJ whole genome shotgun (WGS) entry which is preliminary data.</text>
</comment>
<dbReference type="InterPro" id="IPR011712">
    <property type="entry name" value="Sig_transdc_His_kin_sub3_dim/P"/>
</dbReference>
<name>A0ABP6ZV90_9ACTN</name>
<dbReference type="Gene3D" id="1.20.5.1930">
    <property type="match status" value="1"/>
</dbReference>
<evidence type="ECO:0000256" key="4">
    <source>
        <dbReference type="ARBA" id="ARBA00022679"/>
    </source>
</evidence>
<keyword evidence="7" id="KW-0067">ATP-binding</keyword>
<dbReference type="CDD" id="cd16917">
    <property type="entry name" value="HATPase_UhpB-NarQ-NarX-like"/>
    <property type="match status" value="1"/>
</dbReference>
<dbReference type="Proteomes" id="UP001501490">
    <property type="component" value="Unassembled WGS sequence"/>
</dbReference>
<reference evidence="12" key="1">
    <citation type="journal article" date="2019" name="Int. J. Syst. Evol. Microbiol.">
        <title>The Global Catalogue of Microorganisms (GCM) 10K type strain sequencing project: providing services to taxonomists for standard genome sequencing and annotation.</title>
        <authorList>
            <consortium name="The Broad Institute Genomics Platform"/>
            <consortium name="The Broad Institute Genome Sequencing Center for Infectious Disease"/>
            <person name="Wu L."/>
            <person name="Ma J."/>
        </authorList>
    </citation>
    <scope>NUCLEOTIDE SEQUENCE [LARGE SCALE GENOMIC DNA]</scope>
    <source>
        <strain evidence="12">JCM 16929</strain>
    </source>
</reference>
<feature type="transmembrane region" description="Helical" evidence="9">
    <location>
        <begin position="81"/>
        <end position="99"/>
    </location>
</feature>
<keyword evidence="4" id="KW-0808">Transferase</keyword>
<dbReference type="InterPro" id="IPR050482">
    <property type="entry name" value="Sensor_HK_TwoCompSys"/>
</dbReference>
<evidence type="ECO:0000259" key="10">
    <source>
        <dbReference type="Pfam" id="PF07730"/>
    </source>
</evidence>
<protein>
    <recommendedName>
        <fullName evidence="2">histidine kinase</fullName>
        <ecNumber evidence="2">2.7.13.3</ecNumber>
    </recommendedName>
</protein>
<dbReference type="EMBL" id="BAABAB010000015">
    <property type="protein sequence ID" value="GAA3618884.1"/>
    <property type="molecule type" value="Genomic_DNA"/>
</dbReference>
<feature type="transmembrane region" description="Helical" evidence="9">
    <location>
        <begin position="105"/>
        <end position="138"/>
    </location>
</feature>
<dbReference type="RefSeq" id="WP_344804245.1">
    <property type="nucleotide sequence ID" value="NZ_BAABAB010000015.1"/>
</dbReference>
<feature type="transmembrane region" description="Helical" evidence="9">
    <location>
        <begin position="52"/>
        <end position="74"/>
    </location>
</feature>
<evidence type="ECO:0000256" key="7">
    <source>
        <dbReference type="ARBA" id="ARBA00022840"/>
    </source>
</evidence>
<dbReference type="PANTHER" id="PTHR24421">
    <property type="entry name" value="NITRATE/NITRITE SENSOR PROTEIN NARX-RELATED"/>
    <property type="match status" value="1"/>
</dbReference>
<evidence type="ECO:0000256" key="8">
    <source>
        <dbReference type="ARBA" id="ARBA00023012"/>
    </source>
</evidence>
<sequence length="408" mass="42698">MSLPGTEAEPAELAEPWPRDDRSRVIIRRAALLVWAGLSVACLLIGSTSPAGVTPLLVALLAAATALWCGALFLSESRRALRTTALIMFGVLGAVLDLLQPRGPGFVAGFMAVAGLSLLLPIRSAALAAVAVFLALAYAEARASETPWTAVLNIGLGLAFMAAAAAFASANRGARERAQLLLEQQRSIAAALEREAVLTERTRLARELHDVLAHTLSGLSLHLEAARLLAERTDTDTRVREQIDVASRYARNGVAEGKRAIAALRGEPTAGIDDVPGLVAQFRQDAGIPAALEQVGPAGTLDVHASLAVYRIVQESLSNVRKHAPRSSSVQVTLSWDADGIRVEVVNHDPSGASEARRGSGAGSYGLTGLGERVTALGGTFEAGPVADGFSVSARMASRSDPVHDDDH</sequence>
<dbReference type="Gene3D" id="3.30.565.10">
    <property type="entry name" value="Histidine kinase-like ATPase, C-terminal domain"/>
    <property type="match status" value="1"/>
</dbReference>
<evidence type="ECO:0000256" key="5">
    <source>
        <dbReference type="ARBA" id="ARBA00022741"/>
    </source>
</evidence>
<keyword evidence="12" id="KW-1185">Reference proteome</keyword>
<evidence type="ECO:0000256" key="9">
    <source>
        <dbReference type="SAM" id="Phobius"/>
    </source>
</evidence>
<feature type="domain" description="Signal transduction histidine kinase subgroup 3 dimerisation and phosphoacceptor" evidence="10">
    <location>
        <begin position="200"/>
        <end position="267"/>
    </location>
</feature>